<evidence type="ECO:0000256" key="1">
    <source>
        <dbReference type="SAM" id="MobiDB-lite"/>
    </source>
</evidence>
<proteinExistence type="predicted"/>
<dbReference type="EMBL" id="AF291073">
    <property type="protein sequence ID" value="AAL11041.1"/>
    <property type="molecule type" value="Genomic_DNA"/>
</dbReference>
<dbReference type="KEGG" id="vg:9086568"/>
<dbReference type="Proteomes" id="UP000155130">
    <property type="component" value="Segment"/>
</dbReference>
<sequence>MSTRYIPTKDSHRQKNLKWLNFVTHAHDIFCDCDSPLQHTVANILIQEPNIKFNTQEKDLLKKCLGETTTTEGAGDPEGFGDGDLERLFTEDFGEEDTG</sequence>
<reference evidence="3 4" key="1">
    <citation type="journal article" date="2001" name="J. Gen. Virol.">
        <title>Genetic analysis of full-length genomes and subgenomic sequences of TT virus-like mini virus human isolates.</title>
        <authorList>
            <person name="Biagini P."/>
            <person name="Gallian P."/>
            <person name="Attoui H."/>
            <person name="Touinssi M."/>
            <person name="Cantaloube J."/>
            <person name="de Micco P."/>
            <person name="de Lamballerie X."/>
        </authorList>
    </citation>
    <scope>NUCLEOTIDE SEQUENCE [LARGE SCALE GENOMIC DNA]</scope>
    <source>
        <strain evidence="3">PB4TL</strain>
    </source>
</reference>
<protein>
    <submittedName>
        <fullName evidence="3">ORF2</fullName>
    </submittedName>
</protein>
<dbReference type="InterPro" id="IPR004118">
    <property type="entry name" value="HEV_TT_vir_Orf2/Gyrovir_Vp2_N"/>
</dbReference>
<name>Q91C94_9VIRU</name>
<dbReference type="GeneID" id="9086568"/>
<keyword evidence="4" id="KW-1185">Reference proteome</keyword>
<dbReference type="OrthoDB" id="26985at10239"/>
<accession>Q91C94</accession>
<dbReference type="Pfam" id="PF02957">
    <property type="entry name" value="TT_ORF2-like"/>
    <property type="match status" value="1"/>
</dbReference>
<evidence type="ECO:0000259" key="2">
    <source>
        <dbReference type="Pfam" id="PF02957"/>
    </source>
</evidence>
<evidence type="ECO:0000313" key="3">
    <source>
        <dbReference type="EMBL" id="AAL11041.1"/>
    </source>
</evidence>
<feature type="domain" description="Hepatitis TT virus Orf2/Gyrovirus Vp2 N-terminal" evidence="2">
    <location>
        <begin position="12"/>
        <end position="57"/>
    </location>
</feature>
<evidence type="ECO:0000313" key="4">
    <source>
        <dbReference type="Proteomes" id="UP000155130"/>
    </source>
</evidence>
<organism evidence="3 4">
    <name type="scientific">Torque teno mini virus 8</name>
    <dbReference type="NCBI Taxonomy" id="687376"/>
    <lineage>
        <taxon>Viruses</taxon>
        <taxon>Monodnaviria</taxon>
        <taxon>Shotokuvirae</taxon>
        <taxon>Commensaviricota</taxon>
        <taxon>Cardeaviricetes</taxon>
        <taxon>Sanitavirales</taxon>
        <taxon>Anelloviridae</taxon>
        <taxon>Betatorquevirus</taxon>
        <taxon>Betatorquevirus homini8</taxon>
    </lineage>
</organism>
<dbReference type="RefSeq" id="YP_003587825.1">
    <property type="nucleotide sequence ID" value="NC_014068.1"/>
</dbReference>
<feature type="region of interest" description="Disordered" evidence="1">
    <location>
        <begin position="69"/>
        <end position="99"/>
    </location>
</feature>